<dbReference type="Ensembl" id="ENSCSAVT00000019189.1">
    <property type="protein sequence ID" value="ENSCSAVP00000018982.1"/>
    <property type="gene ID" value="ENSCSAVG00000011152.1"/>
</dbReference>
<evidence type="ECO:0000313" key="2">
    <source>
        <dbReference type="Proteomes" id="UP000007875"/>
    </source>
</evidence>
<name>H2ZN16_CIOSA</name>
<sequence length="191" mass="22576">MVQTVAKKMSYFWTKLAEARHPVEENVEESSTCCLFTRVYIRDKHRYENEMEDEDCFSSNDSDENVCKDSNVMFSKPWTDFEGEYASDEQLMLQMGLPVAWKQCKLDGSVNRKQLKTVENLNFSEEVQNNDLSDLELGWQQYWKEMGPEILWQSWEEKLTIKPDIQNKENNPSELTSLEDYISKLDIQDEK</sequence>
<protein>
    <submittedName>
        <fullName evidence="1">Uncharacterized protein</fullName>
    </submittedName>
</protein>
<reference evidence="1" key="2">
    <citation type="submission" date="2025-08" db="UniProtKB">
        <authorList>
            <consortium name="Ensembl"/>
        </authorList>
    </citation>
    <scope>IDENTIFICATION</scope>
</reference>
<dbReference type="OMA" id="FTRVYIR"/>
<dbReference type="InParanoid" id="H2ZN16"/>
<dbReference type="HOGENOM" id="CLU_1424451_0_0_1"/>
<organism evidence="1 2">
    <name type="scientific">Ciona savignyi</name>
    <name type="common">Pacific transparent sea squirt</name>
    <dbReference type="NCBI Taxonomy" id="51511"/>
    <lineage>
        <taxon>Eukaryota</taxon>
        <taxon>Metazoa</taxon>
        <taxon>Chordata</taxon>
        <taxon>Tunicata</taxon>
        <taxon>Ascidiacea</taxon>
        <taxon>Phlebobranchia</taxon>
        <taxon>Cionidae</taxon>
        <taxon>Ciona</taxon>
    </lineage>
</organism>
<keyword evidence="2" id="KW-1185">Reference proteome</keyword>
<evidence type="ECO:0000313" key="1">
    <source>
        <dbReference type="Ensembl" id="ENSCSAVP00000018982.1"/>
    </source>
</evidence>
<proteinExistence type="predicted"/>
<dbReference type="GeneTree" id="ENSGT00390000005387"/>
<dbReference type="Proteomes" id="UP000007875">
    <property type="component" value="Unassembled WGS sequence"/>
</dbReference>
<dbReference type="AlphaFoldDB" id="H2ZN16"/>
<reference evidence="1" key="3">
    <citation type="submission" date="2025-09" db="UniProtKB">
        <authorList>
            <consortium name="Ensembl"/>
        </authorList>
    </citation>
    <scope>IDENTIFICATION</scope>
</reference>
<reference evidence="2" key="1">
    <citation type="submission" date="2003-08" db="EMBL/GenBank/DDBJ databases">
        <authorList>
            <person name="Birren B."/>
            <person name="Nusbaum C."/>
            <person name="Abebe A."/>
            <person name="Abouelleil A."/>
            <person name="Adekoya E."/>
            <person name="Ait-zahra M."/>
            <person name="Allen N."/>
            <person name="Allen T."/>
            <person name="An P."/>
            <person name="Anderson M."/>
            <person name="Anderson S."/>
            <person name="Arachchi H."/>
            <person name="Armbruster J."/>
            <person name="Bachantsang P."/>
            <person name="Baldwin J."/>
            <person name="Barry A."/>
            <person name="Bayul T."/>
            <person name="Blitshsteyn B."/>
            <person name="Bloom T."/>
            <person name="Blye J."/>
            <person name="Boguslavskiy L."/>
            <person name="Borowsky M."/>
            <person name="Boukhgalter B."/>
            <person name="Brunache A."/>
            <person name="Butler J."/>
            <person name="Calixte N."/>
            <person name="Calvo S."/>
            <person name="Camarata J."/>
            <person name="Campo K."/>
            <person name="Chang J."/>
            <person name="Cheshatsang Y."/>
            <person name="Citroen M."/>
            <person name="Collymore A."/>
            <person name="Considine T."/>
            <person name="Cook A."/>
            <person name="Cooke P."/>
            <person name="Corum B."/>
            <person name="Cuomo C."/>
            <person name="David R."/>
            <person name="Dawoe T."/>
            <person name="Degray S."/>
            <person name="Dodge S."/>
            <person name="Dooley K."/>
            <person name="Dorje P."/>
            <person name="Dorjee K."/>
            <person name="Dorris L."/>
            <person name="Duffey N."/>
            <person name="Dupes A."/>
            <person name="Elkins T."/>
            <person name="Engels R."/>
            <person name="Erickson J."/>
            <person name="Farina A."/>
            <person name="Faro S."/>
            <person name="Ferreira P."/>
            <person name="Fischer H."/>
            <person name="Fitzgerald M."/>
            <person name="Foley K."/>
            <person name="Gage D."/>
            <person name="Galagan J."/>
            <person name="Gearin G."/>
            <person name="Gnerre S."/>
            <person name="Gnirke A."/>
            <person name="Goyette A."/>
            <person name="Graham J."/>
            <person name="Grandbois E."/>
            <person name="Gyaltsen K."/>
            <person name="Hafez N."/>
            <person name="Hagopian D."/>
            <person name="Hagos B."/>
            <person name="Hall J."/>
            <person name="Hatcher B."/>
            <person name="Heller A."/>
            <person name="Higgins H."/>
            <person name="Honan T."/>
            <person name="Horn A."/>
            <person name="Houde N."/>
            <person name="Hughes L."/>
            <person name="Hulme W."/>
            <person name="Husby E."/>
            <person name="Iliev I."/>
            <person name="Jaffe D."/>
            <person name="Jones C."/>
            <person name="Kamal M."/>
            <person name="Kamat A."/>
            <person name="Kamvysselis M."/>
            <person name="Karlsson E."/>
            <person name="Kells C."/>
            <person name="Kieu A."/>
            <person name="Kisner P."/>
            <person name="Kodira C."/>
            <person name="Kulbokas E."/>
            <person name="Labutti K."/>
            <person name="Lama D."/>
            <person name="Landers T."/>
            <person name="Leger J."/>
            <person name="Levine S."/>
            <person name="Lewis D."/>
            <person name="Lewis T."/>
            <person name="Lindblad-toh K."/>
            <person name="Liu X."/>
            <person name="Lokyitsang T."/>
            <person name="Lokyitsang Y."/>
            <person name="Lucien O."/>
            <person name="Lui A."/>
            <person name="Ma L.J."/>
            <person name="Mabbitt R."/>
            <person name="Macdonald J."/>
            <person name="Maclean C."/>
            <person name="Major J."/>
            <person name="Manning J."/>
            <person name="Marabella R."/>
            <person name="Maru K."/>
            <person name="Matthews C."/>
            <person name="Mauceli E."/>
            <person name="Mccarthy M."/>
            <person name="Mcdonough S."/>
            <person name="Mcghee T."/>
            <person name="Meldrim J."/>
            <person name="Meneus L."/>
            <person name="Mesirov J."/>
            <person name="Mihalev A."/>
            <person name="Mihova T."/>
            <person name="Mikkelsen T."/>
            <person name="Mlenga V."/>
            <person name="Moru K."/>
            <person name="Mozes J."/>
            <person name="Mulrain L."/>
            <person name="Munson G."/>
            <person name="Naylor J."/>
            <person name="Newes C."/>
            <person name="Nguyen C."/>
            <person name="Nguyen N."/>
            <person name="Nguyen T."/>
            <person name="Nicol R."/>
            <person name="Nielsen C."/>
            <person name="Nizzari M."/>
            <person name="Norbu C."/>
            <person name="Norbu N."/>
            <person name="O'donnell P."/>
            <person name="Okoawo O."/>
            <person name="O'leary S."/>
            <person name="Omotosho B."/>
            <person name="O'neill K."/>
            <person name="Osman S."/>
            <person name="Parker S."/>
            <person name="Perrin D."/>
            <person name="Phunkhang P."/>
            <person name="Piqani B."/>
            <person name="Purcell S."/>
            <person name="Rachupka T."/>
            <person name="Ramasamy U."/>
            <person name="Rameau R."/>
            <person name="Ray V."/>
            <person name="Raymond C."/>
            <person name="Retta R."/>
            <person name="Richardson S."/>
            <person name="Rise C."/>
            <person name="Rodriguez J."/>
            <person name="Rogers J."/>
            <person name="Rogov P."/>
            <person name="Rutman M."/>
            <person name="Schupbach R."/>
            <person name="Seaman C."/>
            <person name="Settipalli S."/>
            <person name="Sharpe T."/>
            <person name="Sheridan J."/>
            <person name="Sherpa N."/>
            <person name="Shi J."/>
            <person name="Smirnov S."/>
            <person name="Smith C."/>
            <person name="Sougnez C."/>
            <person name="Spencer B."/>
            <person name="Stalker J."/>
            <person name="Stange-thomann N."/>
            <person name="Stavropoulos S."/>
            <person name="Stetson K."/>
            <person name="Stone C."/>
            <person name="Stone S."/>
            <person name="Stubbs M."/>
            <person name="Talamas J."/>
            <person name="Tchuinga P."/>
            <person name="Tenzing P."/>
            <person name="Tesfaye S."/>
            <person name="Theodore J."/>
            <person name="Thoulutsang Y."/>
            <person name="Topham K."/>
            <person name="Towey S."/>
            <person name="Tsamla T."/>
            <person name="Tsomo N."/>
            <person name="Vallee D."/>
            <person name="Vassiliev H."/>
            <person name="Venkataraman V."/>
            <person name="Vinson J."/>
            <person name="Vo A."/>
            <person name="Wade C."/>
            <person name="Wang S."/>
            <person name="Wangchuk T."/>
            <person name="Wangdi T."/>
            <person name="Whittaker C."/>
            <person name="Wilkinson J."/>
            <person name="Wu Y."/>
            <person name="Wyman D."/>
            <person name="Yadav S."/>
            <person name="Yang S."/>
            <person name="Yang X."/>
            <person name="Yeager S."/>
            <person name="Yee E."/>
            <person name="Young G."/>
            <person name="Zainoun J."/>
            <person name="Zembeck L."/>
            <person name="Zimmer A."/>
            <person name="Zody M."/>
            <person name="Lander E."/>
        </authorList>
    </citation>
    <scope>NUCLEOTIDE SEQUENCE [LARGE SCALE GENOMIC DNA]</scope>
</reference>
<accession>H2ZN16</accession>